<dbReference type="STRING" id="56780.SYN_02764"/>
<evidence type="ECO:0000313" key="3">
    <source>
        <dbReference type="EMBL" id="ABC77707.1"/>
    </source>
</evidence>
<dbReference type="InParanoid" id="Q2LUF0"/>
<dbReference type="SMART" id="SM00903">
    <property type="entry name" value="Flavin_Reduct"/>
    <property type="match status" value="1"/>
</dbReference>
<organism evidence="3 4">
    <name type="scientific">Syntrophus aciditrophicus (strain SB)</name>
    <dbReference type="NCBI Taxonomy" id="56780"/>
    <lineage>
        <taxon>Bacteria</taxon>
        <taxon>Pseudomonadati</taxon>
        <taxon>Thermodesulfobacteriota</taxon>
        <taxon>Syntrophia</taxon>
        <taxon>Syntrophales</taxon>
        <taxon>Syntrophaceae</taxon>
        <taxon>Syntrophus</taxon>
    </lineage>
</organism>
<evidence type="ECO:0000256" key="1">
    <source>
        <dbReference type="ARBA" id="ARBA00023002"/>
    </source>
</evidence>
<dbReference type="RefSeq" id="WP_011417729.1">
    <property type="nucleotide sequence ID" value="NC_007759.1"/>
</dbReference>
<dbReference type="OrthoDB" id="9794638at2"/>
<reference evidence="3 4" key="1">
    <citation type="journal article" date="2007" name="Proc. Natl. Acad. Sci. U.S.A.">
        <title>The genome of Syntrophus aciditrophicus: life at the thermodynamic limit of microbial growth.</title>
        <authorList>
            <person name="McInerney M.J."/>
            <person name="Rohlin L."/>
            <person name="Mouttaki H."/>
            <person name="Kim U."/>
            <person name="Krupp R.S."/>
            <person name="Rios-Hernandez L."/>
            <person name="Sieber J."/>
            <person name="Struchtemeyer C.G."/>
            <person name="Bhattacharyya A."/>
            <person name="Campbell J.W."/>
            <person name="Gunsalus R.P."/>
        </authorList>
    </citation>
    <scope>NUCLEOTIDE SEQUENCE [LARGE SCALE GENOMIC DNA]</scope>
    <source>
        <strain evidence="3 4">SB</strain>
    </source>
</reference>
<sequence>MEKSWQDVLDRFHYGIYLITVSSKEGYNGMIVSWVTQCSHEPPLIAVSIRKNRLSHEQILKSGIYCLNVLPKESIAVIKQFKIADWKKKFDAVRYNPSQNGLPVLDDCIGYLDCTLEKTIDTGDHTLFVGKTIGGAVINGDKTMTLSTRDYQGIYRGTQ</sequence>
<dbReference type="AlphaFoldDB" id="Q2LUF0"/>
<dbReference type="PANTHER" id="PTHR30466:SF1">
    <property type="entry name" value="FMN REDUCTASE (NADH) RUTF"/>
    <property type="match status" value="1"/>
</dbReference>
<gene>
    <name evidence="3" type="ORF">SYN_02764</name>
</gene>
<accession>Q2LUF0</accession>
<dbReference type="KEGG" id="sat:SYN_02764"/>
<dbReference type="InterPro" id="IPR002563">
    <property type="entry name" value="Flavin_Rdtase-like_dom"/>
</dbReference>
<dbReference type="HOGENOM" id="CLU_059021_4_2_7"/>
<keyword evidence="1" id="KW-0560">Oxidoreductase</keyword>
<dbReference type="eggNOG" id="COG1853">
    <property type="taxonomic scope" value="Bacteria"/>
</dbReference>
<dbReference type="Proteomes" id="UP000001933">
    <property type="component" value="Chromosome"/>
</dbReference>
<evidence type="ECO:0000259" key="2">
    <source>
        <dbReference type="SMART" id="SM00903"/>
    </source>
</evidence>
<protein>
    <submittedName>
        <fullName evidence="3">NAD(P)H-flavin oxidoreductase</fullName>
    </submittedName>
</protein>
<evidence type="ECO:0000313" key="4">
    <source>
        <dbReference type="Proteomes" id="UP000001933"/>
    </source>
</evidence>
<dbReference type="EMBL" id="CP000252">
    <property type="protein sequence ID" value="ABC77707.1"/>
    <property type="molecule type" value="Genomic_DNA"/>
</dbReference>
<dbReference type="GO" id="GO:0042602">
    <property type="term" value="F:riboflavin reductase (NADPH) activity"/>
    <property type="evidence" value="ECO:0007669"/>
    <property type="project" value="TreeGrafter"/>
</dbReference>
<dbReference type="InterPro" id="IPR012349">
    <property type="entry name" value="Split_barrel_FMN-bd"/>
</dbReference>
<dbReference type="PANTHER" id="PTHR30466">
    <property type="entry name" value="FLAVIN REDUCTASE"/>
    <property type="match status" value="1"/>
</dbReference>
<feature type="domain" description="Flavin reductase like" evidence="2">
    <location>
        <begin position="9"/>
        <end position="155"/>
    </location>
</feature>
<dbReference type="Gene3D" id="2.30.110.10">
    <property type="entry name" value="Electron Transport, Fmn-binding Protein, Chain A"/>
    <property type="match status" value="1"/>
</dbReference>
<name>Q2LUF0_SYNAS</name>
<keyword evidence="4" id="KW-1185">Reference proteome</keyword>
<dbReference type="SUPFAM" id="SSF50475">
    <property type="entry name" value="FMN-binding split barrel"/>
    <property type="match status" value="1"/>
</dbReference>
<dbReference type="GO" id="GO:0010181">
    <property type="term" value="F:FMN binding"/>
    <property type="evidence" value="ECO:0007669"/>
    <property type="project" value="InterPro"/>
</dbReference>
<proteinExistence type="predicted"/>
<dbReference type="InterPro" id="IPR050268">
    <property type="entry name" value="NADH-dep_flavin_reductase"/>
</dbReference>
<dbReference type="Pfam" id="PF01613">
    <property type="entry name" value="Flavin_Reduct"/>
    <property type="match status" value="1"/>
</dbReference>